<dbReference type="PANTHER" id="PTHR24159:SF5">
    <property type="entry name" value="ANK_REP_REGION DOMAIN-CONTAINING PROTEIN"/>
    <property type="match status" value="1"/>
</dbReference>
<reference evidence="2" key="2">
    <citation type="journal article" date="2007" name="Science">
        <title>Draft genome sequence of the sexually transmitted pathogen Trichomonas vaginalis.</title>
        <authorList>
            <person name="Carlton J.M."/>
            <person name="Hirt R.P."/>
            <person name="Silva J.C."/>
            <person name="Delcher A.L."/>
            <person name="Schatz M."/>
            <person name="Zhao Q."/>
            <person name="Wortman J.R."/>
            <person name="Bidwell S.L."/>
            <person name="Alsmark U.C.M."/>
            <person name="Besteiro S."/>
            <person name="Sicheritz-Ponten T."/>
            <person name="Noel C.J."/>
            <person name="Dacks J.B."/>
            <person name="Foster P.G."/>
            <person name="Simillion C."/>
            <person name="Van de Peer Y."/>
            <person name="Miranda-Saavedra D."/>
            <person name="Barton G.J."/>
            <person name="Westrop G.D."/>
            <person name="Mueller S."/>
            <person name="Dessi D."/>
            <person name="Fiori P.L."/>
            <person name="Ren Q."/>
            <person name="Paulsen I."/>
            <person name="Zhang H."/>
            <person name="Bastida-Corcuera F.D."/>
            <person name="Simoes-Barbosa A."/>
            <person name="Brown M.T."/>
            <person name="Hayes R.D."/>
            <person name="Mukherjee M."/>
            <person name="Okumura C.Y."/>
            <person name="Schneider R."/>
            <person name="Smith A.J."/>
            <person name="Vanacova S."/>
            <person name="Villalvazo M."/>
            <person name="Haas B.J."/>
            <person name="Pertea M."/>
            <person name="Feldblyum T.V."/>
            <person name="Utterback T.R."/>
            <person name="Shu C.L."/>
            <person name="Osoegawa K."/>
            <person name="de Jong P.J."/>
            <person name="Hrdy I."/>
            <person name="Horvathova L."/>
            <person name="Zubacova Z."/>
            <person name="Dolezal P."/>
            <person name="Malik S.B."/>
            <person name="Logsdon J.M. Jr."/>
            <person name="Henze K."/>
            <person name="Gupta A."/>
            <person name="Wang C.C."/>
            <person name="Dunne R.L."/>
            <person name="Upcroft J.A."/>
            <person name="Upcroft P."/>
            <person name="White O."/>
            <person name="Salzberg S.L."/>
            <person name="Tang P."/>
            <person name="Chiu C.-H."/>
            <person name="Lee Y.-S."/>
            <person name="Embley T.M."/>
            <person name="Coombs G.H."/>
            <person name="Mottram J.C."/>
            <person name="Tachezy J."/>
            <person name="Fraser-Liggett C.M."/>
            <person name="Johnson P.J."/>
        </authorList>
    </citation>
    <scope>NUCLEOTIDE SEQUENCE [LARGE SCALE GENOMIC DNA]</scope>
    <source>
        <strain evidence="2">G3</strain>
    </source>
</reference>
<keyword evidence="3" id="KW-1185">Reference proteome</keyword>
<dbReference type="PROSITE" id="PS50088">
    <property type="entry name" value="ANK_REPEAT"/>
    <property type="match status" value="1"/>
</dbReference>
<keyword evidence="1" id="KW-0040">ANK repeat</keyword>
<evidence type="ECO:0000313" key="2">
    <source>
        <dbReference type="EMBL" id="EAY10690.1"/>
    </source>
</evidence>
<dbReference type="InParanoid" id="A2E9C6"/>
<name>A2E9C6_TRIV3</name>
<organism evidence="2 3">
    <name type="scientific">Trichomonas vaginalis (strain ATCC PRA-98 / G3)</name>
    <dbReference type="NCBI Taxonomy" id="412133"/>
    <lineage>
        <taxon>Eukaryota</taxon>
        <taxon>Metamonada</taxon>
        <taxon>Parabasalia</taxon>
        <taxon>Trichomonadida</taxon>
        <taxon>Trichomonadidae</taxon>
        <taxon>Trichomonas</taxon>
    </lineage>
</organism>
<dbReference type="EMBL" id="DS113333">
    <property type="protein sequence ID" value="EAY10690.1"/>
    <property type="molecule type" value="Genomic_DNA"/>
</dbReference>
<protein>
    <submittedName>
        <fullName evidence="2">Uncharacterized protein</fullName>
    </submittedName>
</protein>
<dbReference type="SMR" id="A2E9C6"/>
<dbReference type="Proteomes" id="UP000001542">
    <property type="component" value="Unassembled WGS sequence"/>
</dbReference>
<dbReference type="PANTHER" id="PTHR24159">
    <property type="match status" value="1"/>
</dbReference>
<dbReference type="SUPFAM" id="SSF48403">
    <property type="entry name" value="Ankyrin repeat"/>
    <property type="match status" value="1"/>
</dbReference>
<evidence type="ECO:0000313" key="3">
    <source>
        <dbReference type="Proteomes" id="UP000001542"/>
    </source>
</evidence>
<dbReference type="SMART" id="SM00248">
    <property type="entry name" value="ANK"/>
    <property type="match status" value="5"/>
</dbReference>
<dbReference type="STRING" id="5722.A2E9C6"/>
<dbReference type="VEuPathDB" id="TrichDB:TVAG_364130"/>
<evidence type="ECO:0000256" key="1">
    <source>
        <dbReference type="PROSITE-ProRule" id="PRU00023"/>
    </source>
</evidence>
<dbReference type="Gene3D" id="1.25.40.20">
    <property type="entry name" value="Ankyrin repeat-containing domain"/>
    <property type="match status" value="1"/>
</dbReference>
<accession>A2E9C6</accession>
<dbReference type="InterPro" id="IPR002110">
    <property type="entry name" value="Ankyrin_rpt"/>
</dbReference>
<proteinExistence type="predicted"/>
<reference evidence="2" key="1">
    <citation type="submission" date="2006-10" db="EMBL/GenBank/DDBJ databases">
        <authorList>
            <person name="Amadeo P."/>
            <person name="Zhao Q."/>
            <person name="Wortman J."/>
            <person name="Fraser-Liggett C."/>
            <person name="Carlton J."/>
        </authorList>
    </citation>
    <scope>NUCLEOTIDE SEQUENCE</scope>
    <source>
        <strain evidence="2">G3</strain>
    </source>
</reference>
<dbReference type="RefSeq" id="XP_001322913.1">
    <property type="nucleotide sequence ID" value="XM_001322878.1"/>
</dbReference>
<dbReference type="eggNOG" id="KOG4177">
    <property type="taxonomic scope" value="Eukaryota"/>
</dbReference>
<dbReference type="KEGG" id="tva:4768625"/>
<sequence>MLFETTPLDFDQIIEFATKNFKEYEFEYVFRCILSAPLKLPKKLLEFYNLYIKLSECTGIKVSADQACFSHLHIARLMFLDSLFTVDDFKILKYFEPENLAIFNKIFGINSDFSDGISRFVCIHGYEKNTLQYILKYDLIDEFIEETAQINFDINQKLPVNRYDFNKIDEKLSLIQMSAFYGSINCFKYLMLNNAEIDPLLFIFAIIGGNLEILHIVKGELDKMSIPNDNPLFLELKQRASQESLQIAGSYSRYNIFDWLISKNYNNDLVSYVYNSKNLNTRMTLYYKQEDPSFNKEEFDKLWPVHIVSIDGLYPQLLILLDSGADPNMTTSIDMSPALTSLSIAINSYNEAIIKLLLELGANPNWTNPTKLNWGPLHFAAFSNSYLCVRALIEHGADPFAVSVFRKGRTYLDEAVRQNKREIAKILKEYGAMETKPCSKEEFLPIELAKTENIKEYLSEVMSSIK</sequence>
<dbReference type="VEuPathDB" id="TrichDB:TVAGG3_0000610"/>
<feature type="repeat" description="ANK" evidence="1">
    <location>
        <begin position="372"/>
        <end position="404"/>
    </location>
</feature>
<dbReference type="Pfam" id="PF12796">
    <property type="entry name" value="Ank_2"/>
    <property type="match status" value="1"/>
</dbReference>
<gene>
    <name evidence="2" type="ORF">TVAG_364130</name>
</gene>
<dbReference type="InterPro" id="IPR036770">
    <property type="entry name" value="Ankyrin_rpt-contain_sf"/>
</dbReference>
<dbReference type="AlphaFoldDB" id="A2E9C6"/>